<dbReference type="GO" id="GO:0016747">
    <property type="term" value="F:acyltransferase activity, transferring groups other than amino-acyl groups"/>
    <property type="evidence" value="ECO:0007669"/>
    <property type="project" value="InterPro"/>
</dbReference>
<keyword evidence="2" id="KW-0012">Acyltransferase</keyword>
<dbReference type="Proteomes" id="UP000274920">
    <property type="component" value="Unassembled WGS sequence"/>
</dbReference>
<evidence type="ECO:0000313" key="5">
    <source>
        <dbReference type="Proteomes" id="UP000274920"/>
    </source>
</evidence>
<dbReference type="EMBL" id="RHJS01000002">
    <property type="protein sequence ID" value="RRK34753.1"/>
    <property type="molecule type" value="Genomic_DNA"/>
</dbReference>
<dbReference type="PANTHER" id="PTHR42919">
    <property type="entry name" value="N-ALPHA-ACETYLTRANSFERASE"/>
    <property type="match status" value="1"/>
</dbReference>
<feature type="domain" description="N-acetyltransferase" evidence="3">
    <location>
        <begin position="3"/>
        <end position="157"/>
    </location>
</feature>
<comment type="caution">
    <text evidence="4">The sequence shown here is derived from an EMBL/GenBank/DDBJ whole genome shotgun (WGS) entry which is preliminary data.</text>
</comment>
<keyword evidence="5" id="KW-1185">Reference proteome</keyword>
<dbReference type="AlphaFoldDB" id="A0A3R8JU18"/>
<dbReference type="Pfam" id="PF00583">
    <property type="entry name" value="Acetyltransf_1"/>
    <property type="match status" value="1"/>
</dbReference>
<reference evidence="4" key="1">
    <citation type="submission" date="2018-10" db="EMBL/GenBank/DDBJ databases">
        <title>Schaedlerella arabinophila gen. nov. sp. nov., isolated from the mouse intestinal tract and comparative analysis with the genome of the closely related altered Schaedler flora strain ASF502.</title>
        <authorList>
            <person name="Miyake S."/>
            <person name="Soh M."/>
            <person name="Seedorf H."/>
        </authorList>
    </citation>
    <scope>NUCLEOTIDE SEQUENCE [LARGE SCALE GENOMIC DNA]</scope>
    <source>
        <strain evidence="4">DSM 106076</strain>
    </source>
</reference>
<dbReference type="PROSITE" id="PS51186">
    <property type="entry name" value="GNAT"/>
    <property type="match status" value="1"/>
</dbReference>
<gene>
    <name evidence="4" type="ORF">EBB54_28000</name>
</gene>
<evidence type="ECO:0000256" key="1">
    <source>
        <dbReference type="ARBA" id="ARBA00022679"/>
    </source>
</evidence>
<organism evidence="4 5">
    <name type="scientific">Schaedlerella arabinosiphila</name>
    <dbReference type="NCBI Taxonomy" id="2044587"/>
    <lineage>
        <taxon>Bacteria</taxon>
        <taxon>Bacillati</taxon>
        <taxon>Bacillota</taxon>
        <taxon>Clostridia</taxon>
        <taxon>Lachnospirales</taxon>
        <taxon>Lachnospiraceae</taxon>
        <taxon>Schaedlerella</taxon>
    </lineage>
</organism>
<proteinExistence type="predicted"/>
<dbReference type="InterPro" id="IPR051556">
    <property type="entry name" value="N-term/lysine_N-AcTrnsfr"/>
</dbReference>
<evidence type="ECO:0000259" key="3">
    <source>
        <dbReference type="PROSITE" id="PS51186"/>
    </source>
</evidence>
<accession>A0A3R8JU18</accession>
<name>A0A3R8JU18_9FIRM</name>
<protein>
    <submittedName>
        <fullName evidence="4">N-acetyltransferase</fullName>
    </submittedName>
</protein>
<dbReference type="InterPro" id="IPR000182">
    <property type="entry name" value="GNAT_dom"/>
</dbReference>
<dbReference type="InterPro" id="IPR016181">
    <property type="entry name" value="Acyl_CoA_acyltransferase"/>
</dbReference>
<keyword evidence="1 4" id="KW-0808">Transferase</keyword>
<dbReference type="CDD" id="cd04301">
    <property type="entry name" value="NAT_SF"/>
    <property type="match status" value="1"/>
</dbReference>
<evidence type="ECO:0000256" key="2">
    <source>
        <dbReference type="ARBA" id="ARBA00023315"/>
    </source>
</evidence>
<dbReference type="RefSeq" id="WP_125129862.1">
    <property type="nucleotide sequence ID" value="NZ_RHJS01000002.1"/>
</dbReference>
<dbReference type="PANTHER" id="PTHR42919:SF8">
    <property type="entry name" value="N-ALPHA-ACETYLTRANSFERASE 50"/>
    <property type="match status" value="1"/>
</dbReference>
<sequence length="157" mass="18189">MDYQIREIKKSEYPILSDFLYEAIFIPEGMNRPPKSIINRPELQVYTADFGKPDDYCLVAETKEKVVGAVWARIMDDYGHIDDATPSLSISLYKEYRHSGIGTALMEAMLRLLRENGYRQVSLSVQKENYAVGMYKKAGFQVVRENQDEYIMVCRLQ</sequence>
<dbReference type="SUPFAM" id="SSF55729">
    <property type="entry name" value="Acyl-CoA N-acyltransferases (Nat)"/>
    <property type="match status" value="1"/>
</dbReference>
<dbReference type="Gene3D" id="3.40.630.30">
    <property type="match status" value="1"/>
</dbReference>
<evidence type="ECO:0000313" key="4">
    <source>
        <dbReference type="EMBL" id="RRK34753.1"/>
    </source>
</evidence>